<organism evidence="1 2">
    <name type="scientific">Nephila pilipes</name>
    <name type="common">Giant wood spider</name>
    <name type="synonym">Nephila maculata</name>
    <dbReference type="NCBI Taxonomy" id="299642"/>
    <lineage>
        <taxon>Eukaryota</taxon>
        <taxon>Metazoa</taxon>
        <taxon>Ecdysozoa</taxon>
        <taxon>Arthropoda</taxon>
        <taxon>Chelicerata</taxon>
        <taxon>Arachnida</taxon>
        <taxon>Araneae</taxon>
        <taxon>Araneomorphae</taxon>
        <taxon>Entelegynae</taxon>
        <taxon>Araneoidea</taxon>
        <taxon>Nephilidae</taxon>
        <taxon>Nephila</taxon>
    </lineage>
</organism>
<accession>A0A8X6MSS4</accession>
<keyword evidence="2" id="KW-1185">Reference proteome</keyword>
<evidence type="ECO:0000313" key="2">
    <source>
        <dbReference type="Proteomes" id="UP000887013"/>
    </source>
</evidence>
<dbReference type="EMBL" id="BMAW01050549">
    <property type="protein sequence ID" value="GFS75883.1"/>
    <property type="molecule type" value="Genomic_DNA"/>
</dbReference>
<protein>
    <submittedName>
        <fullName evidence="1">Uncharacterized protein</fullName>
    </submittedName>
</protein>
<dbReference type="Proteomes" id="UP000887013">
    <property type="component" value="Unassembled WGS sequence"/>
</dbReference>
<evidence type="ECO:0000313" key="1">
    <source>
        <dbReference type="EMBL" id="GFS75883.1"/>
    </source>
</evidence>
<comment type="caution">
    <text evidence="1">The sequence shown here is derived from an EMBL/GenBank/DDBJ whole genome shotgun (WGS) entry which is preliminary data.</text>
</comment>
<sequence length="83" mass="9377">GVRIQAIAQHHVLPSGGSPLASRDVDGIKGSSVYSVACEIGIHVQREYRHVYKEEPPHRNYNNRLDKQLMDNGSFWNTPYCGR</sequence>
<reference evidence="1" key="1">
    <citation type="submission" date="2020-08" db="EMBL/GenBank/DDBJ databases">
        <title>Multicomponent nature underlies the extraordinary mechanical properties of spider dragline silk.</title>
        <authorList>
            <person name="Kono N."/>
            <person name="Nakamura H."/>
            <person name="Mori M."/>
            <person name="Yoshida Y."/>
            <person name="Ohtoshi R."/>
            <person name="Malay A.D."/>
            <person name="Moran D.A.P."/>
            <person name="Tomita M."/>
            <person name="Numata K."/>
            <person name="Arakawa K."/>
        </authorList>
    </citation>
    <scope>NUCLEOTIDE SEQUENCE</scope>
</reference>
<name>A0A8X6MSS4_NEPPI</name>
<feature type="non-terminal residue" evidence="1">
    <location>
        <position position="1"/>
    </location>
</feature>
<dbReference type="AlphaFoldDB" id="A0A8X6MSS4"/>
<proteinExistence type="predicted"/>
<gene>
    <name evidence="1" type="ORF">NPIL_119841</name>
</gene>